<organism evidence="6 7">
    <name type="scientific">Nocardia nova SH22a</name>
    <dbReference type="NCBI Taxonomy" id="1415166"/>
    <lineage>
        <taxon>Bacteria</taxon>
        <taxon>Bacillati</taxon>
        <taxon>Actinomycetota</taxon>
        <taxon>Actinomycetes</taxon>
        <taxon>Mycobacteriales</taxon>
        <taxon>Nocardiaceae</taxon>
        <taxon>Nocardia</taxon>
    </lineage>
</organism>
<dbReference type="HOGENOM" id="CLU_069356_15_1_11"/>
<evidence type="ECO:0000256" key="4">
    <source>
        <dbReference type="PROSITE-ProRule" id="PRU00335"/>
    </source>
</evidence>
<dbReference type="PROSITE" id="PS50977">
    <property type="entry name" value="HTH_TETR_2"/>
    <property type="match status" value="1"/>
</dbReference>
<evidence type="ECO:0000256" key="1">
    <source>
        <dbReference type="ARBA" id="ARBA00023015"/>
    </source>
</evidence>
<dbReference type="STRING" id="1415166.NONO_c52220"/>
<evidence type="ECO:0000256" key="3">
    <source>
        <dbReference type="ARBA" id="ARBA00023163"/>
    </source>
</evidence>
<evidence type="ECO:0000259" key="5">
    <source>
        <dbReference type="PROSITE" id="PS50977"/>
    </source>
</evidence>
<dbReference type="Gene3D" id="1.10.357.10">
    <property type="entry name" value="Tetracycline Repressor, domain 2"/>
    <property type="match status" value="1"/>
</dbReference>
<accession>W5TS11</accession>
<keyword evidence="1" id="KW-0805">Transcription regulation</keyword>
<sequence>MARLTVQQRREQLLEAAARVIARDGLADTTTRAITDEAGMARGSFHYCFESKDQLLEHLVRKHVKDMVAIACAAWDDRAALADNLSEGMKAILQFGGANKSEEIFTYELIVYALRSSTSSTSARLQYEDYRVQAQAYLDFVAERAGLEWVVPAQTLARMFATFIDGSMLCWLADEDLAAADAALEGFAGMLAGTSRSQAVIHGPGRNSTTRPESTSELEEVRDENARLRKLLVDAELEKAALRAFMTEDR</sequence>
<keyword evidence="2 4" id="KW-0238">DNA-binding</keyword>
<feature type="DNA-binding region" description="H-T-H motif" evidence="4">
    <location>
        <begin position="30"/>
        <end position="49"/>
    </location>
</feature>
<dbReference type="RefSeq" id="WP_025351390.1">
    <property type="nucleotide sequence ID" value="NZ_CP006850.1"/>
</dbReference>
<dbReference type="EMBL" id="CP006850">
    <property type="protein sequence ID" value="AHH20006.1"/>
    <property type="molecule type" value="Genomic_DNA"/>
</dbReference>
<keyword evidence="3" id="KW-0804">Transcription</keyword>
<dbReference type="AlphaFoldDB" id="W5TS11"/>
<keyword evidence="7" id="KW-1185">Reference proteome</keyword>
<feature type="domain" description="HTH tetR-type" evidence="5">
    <location>
        <begin position="7"/>
        <end position="67"/>
    </location>
</feature>
<evidence type="ECO:0000313" key="7">
    <source>
        <dbReference type="Proteomes" id="UP000019150"/>
    </source>
</evidence>
<reference evidence="6 7" key="1">
    <citation type="journal article" date="2014" name="Appl. Environ. Microbiol.">
        <title>Insights into the Microbial Degradation of Rubber and Gutta-Percha by Analysis of the Complete Genome of Nocardia nova SH22a.</title>
        <authorList>
            <person name="Luo Q."/>
            <person name="Hiessl S."/>
            <person name="Poehlein A."/>
            <person name="Daniel R."/>
            <person name="Steinbuchel A."/>
        </authorList>
    </citation>
    <scope>NUCLEOTIDE SEQUENCE [LARGE SCALE GENOMIC DNA]</scope>
    <source>
        <strain evidence="6">SH22a</strain>
    </source>
</reference>
<dbReference type="OrthoDB" id="5242433at2"/>
<proteinExistence type="predicted"/>
<dbReference type="KEGG" id="nno:NONO_c52220"/>
<protein>
    <submittedName>
        <fullName evidence="6">Transcriptional regulator, TetR family</fullName>
    </submittedName>
</protein>
<gene>
    <name evidence="6" type="ORF">NONO_c52220</name>
</gene>
<evidence type="ECO:0000313" key="6">
    <source>
        <dbReference type="EMBL" id="AHH20006.1"/>
    </source>
</evidence>
<dbReference type="Proteomes" id="UP000019150">
    <property type="component" value="Chromosome"/>
</dbReference>
<dbReference type="PANTHER" id="PTHR47506">
    <property type="entry name" value="TRANSCRIPTIONAL REGULATORY PROTEIN"/>
    <property type="match status" value="1"/>
</dbReference>
<dbReference type="Pfam" id="PF00440">
    <property type="entry name" value="TetR_N"/>
    <property type="match status" value="1"/>
</dbReference>
<dbReference type="PATRIC" id="fig|1415166.3.peg.5383"/>
<dbReference type="GO" id="GO:0003677">
    <property type="term" value="F:DNA binding"/>
    <property type="evidence" value="ECO:0007669"/>
    <property type="project" value="UniProtKB-UniRule"/>
</dbReference>
<dbReference type="InterPro" id="IPR009057">
    <property type="entry name" value="Homeodomain-like_sf"/>
</dbReference>
<dbReference type="PANTHER" id="PTHR47506:SF6">
    <property type="entry name" value="HTH-TYPE TRANSCRIPTIONAL REPRESSOR NEMR"/>
    <property type="match status" value="1"/>
</dbReference>
<name>W5TS11_9NOCA</name>
<dbReference type="InterPro" id="IPR001647">
    <property type="entry name" value="HTH_TetR"/>
</dbReference>
<dbReference type="eggNOG" id="COG1309">
    <property type="taxonomic scope" value="Bacteria"/>
</dbReference>
<evidence type="ECO:0000256" key="2">
    <source>
        <dbReference type="ARBA" id="ARBA00023125"/>
    </source>
</evidence>
<dbReference type="SUPFAM" id="SSF46689">
    <property type="entry name" value="Homeodomain-like"/>
    <property type="match status" value="1"/>
</dbReference>
<dbReference type="PRINTS" id="PR00455">
    <property type="entry name" value="HTHTETR"/>
</dbReference>